<comment type="subcellular location">
    <subcellularLocation>
        <location evidence="5">Cytoplasm</location>
    </subcellularLocation>
</comment>
<organism evidence="8 9">
    <name type="scientific">Sinobaca qinghaiensis</name>
    <dbReference type="NCBI Taxonomy" id="342944"/>
    <lineage>
        <taxon>Bacteria</taxon>
        <taxon>Bacillati</taxon>
        <taxon>Bacillota</taxon>
        <taxon>Bacilli</taxon>
        <taxon>Bacillales</taxon>
        <taxon>Sporolactobacillaceae</taxon>
        <taxon>Sinobaca</taxon>
    </lineage>
</organism>
<dbReference type="GO" id="GO:0006364">
    <property type="term" value="P:rRNA processing"/>
    <property type="evidence" value="ECO:0007669"/>
    <property type="project" value="UniProtKB-UniRule"/>
</dbReference>
<evidence type="ECO:0000256" key="5">
    <source>
        <dbReference type="HAMAP-Rule" id="MF_00014"/>
    </source>
</evidence>
<evidence type="ECO:0000313" key="8">
    <source>
        <dbReference type="EMBL" id="RKD75393.1"/>
    </source>
</evidence>
<proteinExistence type="inferred from homology"/>
<evidence type="ECO:0000256" key="3">
    <source>
        <dbReference type="ARBA" id="ARBA00022552"/>
    </source>
</evidence>
<dbReference type="InterPro" id="IPR002676">
    <property type="entry name" value="RimM_N"/>
</dbReference>
<dbReference type="OrthoDB" id="9810331at2"/>
<dbReference type="EMBL" id="RAPK01000007">
    <property type="protein sequence ID" value="RKD75393.1"/>
    <property type="molecule type" value="Genomic_DNA"/>
</dbReference>
<evidence type="ECO:0000259" key="6">
    <source>
        <dbReference type="Pfam" id="PF01782"/>
    </source>
</evidence>
<dbReference type="SUPFAM" id="SSF50346">
    <property type="entry name" value="PRC-barrel domain"/>
    <property type="match status" value="1"/>
</dbReference>
<evidence type="ECO:0000256" key="2">
    <source>
        <dbReference type="ARBA" id="ARBA00022517"/>
    </source>
</evidence>
<keyword evidence="3 5" id="KW-0698">rRNA processing</keyword>
<dbReference type="Gene3D" id="2.40.30.60">
    <property type="entry name" value="RimM"/>
    <property type="match status" value="1"/>
</dbReference>
<dbReference type="SUPFAM" id="SSF50447">
    <property type="entry name" value="Translation proteins"/>
    <property type="match status" value="1"/>
</dbReference>
<comment type="domain">
    <text evidence="5">The PRC barrel domain binds ribosomal protein uS19.</text>
</comment>
<evidence type="ECO:0000313" key="9">
    <source>
        <dbReference type="Proteomes" id="UP000285120"/>
    </source>
</evidence>
<dbReference type="PANTHER" id="PTHR33692">
    <property type="entry name" value="RIBOSOME MATURATION FACTOR RIMM"/>
    <property type="match status" value="1"/>
</dbReference>
<comment type="caution">
    <text evidence="8">The sequence shown here is derived from an EMBL/GenBank/DDBJ whole genome shotgun (WGS) entry which is preliminary data.</text>
</comment>
<reference evidence="8 9" key="1">
    <citation type="submission" date="2018-09" db="EMBL/GenBank/DDBJ databases">
        <title>Genomic Encyclopedia of Archaeal and Bacterial Type Strains, Phase II (KMG-II): from individual species to whole genera.</title>
        <authorList>
            <person name="Goeker M."/>
        </authorList>
    </citation>
    <scope>NUCLEOTIDE SEQUENCE [LARGE SCALE GENOMIC DNA]</scope>
    <source>
        <strain evidence="8 9">DSM 17008</strain>
    </source>
</reference>
<dbReference type="NCBIfam" id="TIGR02273">
    <property type="entry name" value="16S_RimM"/>
    <property type="match status" value="1"/>
</dbReference>
<comment type="similarity">
    <text evidence="5">Belongs to the RimM family.</text>
</comment>
<accession>A0A419V5Y3</accession>
<dbReference type="InterPro" id="IPR027275">
    <property type="entry name" value="PRC-brl_dom"/>
</dbReference>
<comment type="function">
    <text evidence="5">An accessory protein needed during the final step in the assembly of 30S ribosomal subunit, possibly for assembly of the head region. Essential for efficient processing of 16S rRNA. May be needed both before and after RbfA during the maturation of 16S rRNA. It has affinity for free ribosomal 30S subunits but not for 70S ribosomes.</text>
</comment>
<protein>
    <recommendedName>
        <fullName evidence="5">Ribosome maturation factor RimM</fullName>
    </recommendedName>
</protein>
<feature type="domain" description="PRC-barrel" evidence="7">
    <location>
        <begin position="90"/>
        <end position="165"/>
    </location>
</feature>
<gene>
    <name evidence="5" type="primary">rimM</name>
    <name evidence="8" type="ORF">ATL39_1092</name>
</gene>
<dbReference type="GO" id="GO:0043022">
    <property type="term" value="F:ribosome binding"/>
    <property type="evidence" value="ECO:0007669"/>
    <property type="project" value="InterPro"/>
</dbReference>
<dbReference type="Pfam" id="PF01782">
    <property type="entry name" value="RimM"/>
    <property type="match status" value="1"/>
</dbReference>
<dbReference type="Gene3D" id="2.30.30.240">
    <property type="entry name" value="PRC-barrel domain"/>
    <property type="match status" value="1"/>
</dbReference>
<dbReference type="AlphaFoldDB" id="A0A419V5Y3"/>
<dbReference type="GO" id="GO:0005737">
    <property type="term" value="C:cytoplasm"/>
    <property type="evidence" value="ECO:0007669"/>
    <property type="project" value="UniProtKB-SubCell"/>
</dbReference>
<keyword evidence="1 5" id="KW-0963">Cytoplasm</keyword>
<feature type="domain" description="RimM N-terminal" evidence="6">
    <location>
        <begin position="6"/>
        <end position="83"/>
    </location>
</feature>
<keyword evidence="4 5" id="KW-0143">Chaperone</keyword>
<evidence type="ECO:0000256" key="4">
    <source>
        <dbReference type="ARBA" id="ARBA00023186"/>
    </source>
</evidence>
<keyword evidence="2 5" id="KW-0690">Ribosome biogenesis</keyword>
<name>A0A419V5Y3_9BACL</name>
<keyword evidence="9" id="KW-1185">Reference proteome</keyword>
<dbReference type="InterPro" id="IPR036976">
    <property type="entry name" value="RimM_N_sf"/>
</dbReference>
<dbReference type="GO" id="GO:0042274">
    <property type="term" value="P:ribosomal small subunit biogenesis"/>
    <property type="evidence" value="ECO:0007669"/>
    <property type="project" value="UniProtKB-UniRule"/>
</dbReference>
<evidence type="ECO:0000256" key="1">
    <source>
        <dbReference type="ARBA" id="ARBA00022490"/>
    </source>
</evidence>
<comment type="subunit">
    <text evidence="5">Binds ribosomal protein uS19.</text>
</comment>
<dbReference type="RefSeq" id="WP_120192275.1">
    <property type="nucleotide sequence ID" value="NZ_RAPK01000007.1"/>
</dbReference>
<dbReference type="InterPro" id="IPR009000">
    <property type="entry name" value="Transl_B-barrel_sf"/>
</dbReference>
<evidence type="ECO:0000259" key="7">
    <source>
        <dbReference type="Pfam" id="PF05239"/>
    </source>
</evidence>
<dbReference type="GO" id="GO:0005840">
    <property type="term" value="C:ribosome"/>
    <property type="evidence" value="ECO:0007669"/>
    <property type="project" value="InterPro"/>
</dbReference>
<dbReference type="InterPro" id="IPR011961">
    <property type="entry name" value="RimM"/>
</dbReference>
<dbReference type="PANTHER" id="PTHR33692:SF1">
    <property type="entry name" value="RIBOSOME MATURATION FACTOR RIMM"/>
    <property type="match status" value="1"/>
</dbReference>
<dbReference type="HAMAP" id="MF_00014">
    <property type="entry name" value="Ribosome_mat_RimM"/>
    <property type="match status" value="1"/>
</dbReference>
<dbReference type="Pfam" id="PF05239">
    <property type="entry name" value="PRC"/>
    <property type="match status" value="1"/>
</dbReference>
<dbReference type="InterPro" id="IPR011033">
    <property type="entry name" value="PRC_barrel-like_sf"/>
</dbReference>
<sequence>MEWFNVGRIVNTHGVRGEVRVIPVTDFEEERFRTGNVLYVGDRPLTIKATRPHKQFQLLTFEEITSLDQALSLKDTVLQIPETERGALEEGEFYYSDIIGCGVWSDEGDYLGKIKEILSPGANDVWVISAGQNKKDILLPYIDDVVKKIDIESKRIDVHVIEGLLS</sequence>
<dbReference type="Proteomes" id="UP000285120">
    <property type="component" value="Unassembled WGS sequence"/>
</dbReference>